<evidence type="ECO:0000256" key="1">
    <source>
        <dbReference type="ARBA" id="ARBA00001947"/>
    </source>
</evidence>
<dbReference type="NCBIfam" id="TIGR02022">
    <property type="entry name" value="hutF"/>
    <property type="match status" value="1"/>
</dbReference>
<evidence type="ECO:0000256" key="3">
    <source>
        <dbReference type="ARBA" id="ARBA00022801"/>
    </source>
</evidence>
<accession>A0A147GQN8</accession>
<comment type="caution">
    <text evidence="7">The sequence shown here is derived from an EMBL/GenBank/DDBJ whole genome shotgun (WGS) entry which is preliminary data.</text>
</comment>
<evidence type="ECO:0000256" key="4">
    <source>
        <dbReference type="ARBA" id="ARBA00022833"/>
    </source>
</evidence>
<dbReference type="PATRIC" id="fig|433924.3.peg.264"/>
<evidence type="ECO:0000259" key="5">
    <source>
        <dbReference type="Pfam" id="PF01979"/>
    </source>
</evidence>
<dbReference type="EMBL" id="LDSL01000109">
    <property type="protein sequence ID" value="KTT17813.1"/>
    <property type="molecule type" value="Genomic_DNA"/>
</dbReference>
<dbReference type="SUPFAM" id="SSF51338">
    <property type="entry name" value="Composite domain of metallo-dependent hydrolases"/>
    <property type="match status" value="1"/>
</dbReference>
<sequence>MTARSLFADHALLPGGWARDVRLDWDATGRLTAVQPGATATRGIPRAEGPVLPGMPNLHSHAFQRGMAGLTEYRAEAQDSFWSWRSLMYRFALRLSPAQLEAIAFGLYVDMLEAGYTSVCEFHYVHHDTDGHPYADDAELARALLRAAARAGIGLTLLPVLYQTSGFGGAAPAEGQRRFIRSTDSMLRLLDALRPACDAQGARLGLAPHSLRAVPPEALRDALAGLAAQDATAPIHIHIAEQTQEVDDCLTWSGQRPVAWLLDHAPVDARWCLVHATHMDADEYRRAAATGAVAGLCPTTEANLGDGLFDLPQWTQGRGAWGVGSDSHACVDVAEELLMLEYGQRLIRRQRNVAATAAQPEVATAMWLAAVAGGAQASGRDLGGLATGQQADLVVLDAAHPVLAGLEGPQMLSAHVFAAGRQRPLAQVRVAGRIAVEAGAHPLRAEAQRGFVQARRELLTGGA</sequence>
<evidence type="ECO:0000313" key="7">
    <source>
        <dbReference type="EMBL" id="KTT17813.1"/>
    </source>
</evidence>
<dbReference type="NCBIfam" id="NF006684">
    <property type="entry name" value="PRK09229.1-5"/>
    <property type="match status" value="1"/>
</dbReference>
<feature type="domain" description="Amidohydrolase-related" evidence="5">
    <location>
        <begin position="51"/>
        <end position="434"/>
    </location>
</feature>
<dbReference type="InterPro" id="IPR006680">
    <property type="entry name" value="Amidohydro-rel"/>
</dbReference>
<comment type="cofactor">
    <cofactor evidence="1">
        <name>Zn(2+)</name>
        <dbReference type="ChEBI" id="CHEBI:29105"/>
    </cofactor>
</comment>
<dbReference type="Proteomes" id="UP000072741">
    <property type="component" value="Unassembled WGS sequence"/>
</dbReference>
<dbReference type="InterPro" id="IPR032466">
    <property type="entry name" value="Metal_Hydrolase"/>
</dbReference>
<name>A0A147GQN8_9BURK</name>
<dbReference type="InterPro" id="IPR010252">
    <property type="entry name" value="HutF"/>
</dbReference>
<dbReference type="AlphaFoldDB" id="A0A147GQN8"/>
<proteinExistence type="predicted"/>
<dbReference type="SUPFAM" id="SSF51556">
    <property type="entry name" value="Metallo-dependent hydrolases"/>
    <property type="match status" value="1"/>
</dbReference>
<dbReference type="PANTHER" id="PTHR11271">
    <property type="entry name" value="GUANINE DEAMINASE"/>
    <property type="match status" value="1"/>
</dbReference>
<dbReference type="InterPro" id="IPR011059">
    <property type="entry name" value="Metal-dep_hydrolase_composite"/>
</dbReference>
<reference evidence="7 8" key="1">
    <citation type="journal article" date="2016" name="Front. Microbiol.">
        <title>Genomic Resource of Rice Seed Associated Bacteria.</title>
        <authorList>
            <person name="Midha S."/>
            <person name="Bansal K."/>
            <person name="Sharma S."/>
            <person name="Kumar N."/>
            <person name="Patil P.P."/>
            <person name="Chaudhry V."/>
            <person name="Patil P.B."/>
        </authorList>
    </citation>
    <scope>NUCLEOTIDE SEQUENCE [LARGE SCALE GENOMIC DNA]</scope>
    <source>
        <strain evidence="7 8">NS331</strain>
    </source>
</reference>
<dbReference type="Pfam" id="PF22429">
    <property type="entry name" value="HutF_N"/>
    <property type="match status" value="1"/>
</dbReference>
<dbReference type="RefSeq" id="WP_058643121.1">
    <property type="nucleotide sequence ID" value="NZ_LDSL01000109.1"/>
</dbReference>
<dbReference type="GO" id="GO:0046872">
    <property type="term" value="F:metal ion binding"/>
    <property type="evidence" value="ECO:0007669"/>
    <property type="project" value="UniProtKB-KW"/>
</dbReference>
<dbReference type="Pfam" id="PF01979">
    <property type="entry name" value="Amidohydro_1"/>
    <property type="match status" value="1"/>
</dbReference>
<evidence type="ECO:0000313" key="8">
    <source>
        <dbReference type="Proteomes" id="UP000072741"/>
    </source>
</evidence>
<keyword evidence="4" id="KW-0862">Zinc</keyword>
<gene>
    <name evidence="7" type="ORF">NS331_16875</name>
</gene>
<feature type="domain" description="Formimidoylglutamate deiminase N-terminal" evidence="6">
    <location>
        <begin position="6"/>
        <end position="41"/>
    </location>
</feature>
<evidence type="ECO:0000259" key="6">
    <source>
        <dbReference type="Pfam" id="PF22429"/>
    </source>
</evidence>
<dbReference type="InterPro" id="IPR051607">
    <property type="entry name" value="Metallo-dep_hydrolases"/>
</dbReference>
<evidence type="ECO:0000256" key="2">
    <source>
        <dbReference type="ARBA" id="ARBA00022723"/>
    </source>
</evidence>
<dbReference type="Gene3D" id="2.30.40.10">
    <property type="entry name" value="Urease, subunit C, domain 1"/>
    <property type="match status" value="1"/>
</dbReference>
<dbReference type="InterPro" id="IPR055156">
    <property type="entry name" value="HutF-like_N"/>
</dbReference>
<dbReference type="GO" id="GO:0005829">
    <property type="term" value="C:cytosol"/>
    <property type="evidence" value="ECO:0007669"/>
    <property type="project" value="TreeGrafter"/>
</dbReference>
<dbReference type="PANTHER" id="PTHR11271:SF48">
    <property type="entry name" value="AMIDOHYDROLASE-RELATED DOMAIN-CONTAINING PROTEIN"/>
    <property type="match status" value="1"/>
</dbReference>
<dbReference type="OrthoDB" id="9796020at2"/>
<organism evidence="7 8">
    <name type="scientific">Pseudacidovorax intermedius</name>
    <dbReference type="NCBI Taxonomy" id="433924"/>
    <lineage>
        <taxon>Bacteria</taxon>
        <taxon>Pseudomonadati</taxon>
        <taxon>Pseudomonadota</taxon>
        <taxon>Betaproteobacteria</taxon>
        <taxon>Burkholderiales</taxon>
        <taxon>Comamonadaceae</taxon>
        <taxon>Pseudacidovorax</taxon>
    </lineage>
</organism>
<dbReference type="NCBIfam" id="NF006681">
    <property type="entry name" value="PRK09229.1-2"/>
    <property type="match status" value="1"/>
</dbReference>
<dbReference type="GO" id="GO:0019239">
    <property type="term" value="F:deaminase activity"/>
    <property type="evidence" value="ECO:0007669"/>
    <property type="project" value="TreeGrafter"/>
</dbReference>
<dbReference type="Gene3D" id="3.20.20.140">
    <property type="entry name" value="Metal-dependent hydrolases"/>
    <property type="match status" value="1"/>
</dbReference>
<keyword evidence="2" id="KW-0479">Metal-binding</keyword>
<keyword evidence="8" id="KW-1185">Reference proteome</keyword>
<protein>
    <submittedName>
        <fullName evidence="7">N-formimino-L-glutamate deiminase</fullName>
    </submittedName>
</protein>
<keyword evidence="3" id="KW-0378">Hydrolase</keyword>